<organism evidence="1 2">
    <name type="scientific">Paraburkholderia nemoris</name>
    <dbReference type="NCBI Taxonomy" id="2793076"/>
    <lineage>
        <taxon>Bacteria</taxon>
        <taxon>Pseudomonadati</taxon>
        <taxon>Pseudomonadota</taxon>
        <taxon>Betaproteobacteria</taxon>
        <taxon>Burkholderiales</taxon>
        <taxon>Burkholderiaceae</taxon>
        <taxon>Paraburkholderia</taxon>
    </lineage>
</organism>
<comment type="caution">
    <text evidence="1">The sequence shown here is derived from an EMBL/GenBank/DDBJ whole genome shotgun (WGS) entry which is preliminary data.</text>
</comment>
<name>A0ABN7KTF8_9BURK</name>
<gene>
    <name evidence="1" type="ORF">R69776_01138</name>
</gene>
<accession>A0ABN7KTF8</accession>
<protein>
    <submittedName>
        <fullName evidence="1">Uncharacterized protein</fullName>
    </submittedName>
</protein>
<reference evidence="1 2" key="1">
    <citation type="submission" date="2021-02" db="EMBL/GenBank/DDBJ databases">
        <authorList>
            <person name="Vanwijnsberghe S."/>
        </authorList>
    </citation>
    <scope>NUCLEOTIDE SEQUENCE [LARGE SCALE GENOMIC DNA]</scope>
    <source>
        <strain evidence="1 2">R-69776</strain>
    </source>
</reference>
<sequence length="38" mass="4425">MKYDFYEAFPCISDSVKGLNQSVRRPEQASVVFSIKKR</sequence>
<evidence type="ECO:0000313" key="1">
    <source>
        <dbReference type="EMBL" id="CAE6712256.1"/>
    </source>
</evidence>
<proteinExistence type="predicted"/>
<dbReference type="EMBL" id="CAJNBH010000003">
    <property type="protein sequence ID" value="CAE6712256.1"/>
    <property type="molecule type" value="Genomic_DNA"/>
</dbReference>
<keyword evidence="2" id="KW-1185">Reference proteome</keyword>
<evidence type="ECO:0000313" key="2">
    <source>
        <dbReference type="Proteomes" id="UP000673821"/>
    </source>
</evidence>
<dbReference type="Proteomes" id="UP000673821">
    <property type="component" value="Unassembled WGS sequence"/>
</dbReference>